<evidence type="ECO:0000256" key="1">
    <source>
        <dbReference type="SAM" id="SignalP"/>
    </source>
</evidence>
<gene>
    <name evidence="2" type="ORF">GUJ93_ZPchr0012g20222</name>
</gene>
<keyword evidence="1" id="KW-0732">Signal</keyword>
<proteinExistence type="predicted"/>
<reference evidence="2" key="1">
    <citation type="journal article" date="2021" name="bioRxiv">
        <title>Whole Genome Assembly and Annotation of Northern Wild Rice, Zizania palustris L., Supports a Whole Genome Duplication in the Zizania Genus.</title>
        <authorList>
            <person name="Haas M."/>
            <person name="Kono T."/>
            <person name="Macchietto M."/>
            <person name="Millas R."/>
            <person name="McGilp L."/>
            <person name="Shao M."/>
            <person name="Duquette J."/>
            <person name="Hirsch C.N."/>
            <person name="Kimball J."/>
        </authorList>
    </citation>
    <scope>NUCLEOTIDE SEQUENCE</scope>
    <source>
        <tissue evidence="2">Fresh leaf tissue</tissue>
    </source>
</reference>
<dbReference type="AlphaFoldDB" id="A0A8J6BU36"/>
<feature type="signal peptide" evidence="1">
    <location>
        <begin position="1"/>
        <end position="20"/>
    </location>
</feature>
<evidence type="ECO:0000313" key="3">
    <source>
        <dbReference type="Proteomes" id="UP000729402"/>
    </source>
</evidence>
<dbReference type="Proteomes" id="UP000729402">
    <property type="component" value="Unassembled WGS sequence"/>
</dbReference>
<sequence length="78" mass="8881">MRGDVLVRVATSFFVYLLHALHLDTASCRSNRDWQQPIAGRFEGERERGLLPRYRVAEGPLAASHEVFSGGARRTRRL</sequence>
<keyword evidence="3" id="KW-1185">Reference proteome</keyword>
<feature type="chain" id="PRO_5035277308" description="Secreted protein" evidence="1">
    <location>
        <begin position="21"/>
        <end position="78"/>
    </location>
</feature>
<organism evidence="2 3">
    <name type="scientific">Zizania palustris</name>
    <name type="common">Northern wild rice</name>
    <dbReference type="NCBI Taxonomy" id="103762"/>
    <lineage>
        <taxon>Eukaryota</taxon>
        <taxon>Viridiplantae</taxon>
        <taxon>Streptophyta</taxon>
        <taxon>Embryophyta</taxon>
        <taxon>Tracheophyta</taxon>
        <taxon>Spermatophyta</taxon>
        <taxon>Magnoliopsida</taxon>
        <taxon>Liliopsida</taxon>
        <taxon>Poales</taxon>
        <taxon>Poaceae</taxon>
        <taxon>BOP clade</taxon>
        <taxon>Oryzoideae</taxon>
        <taxon>Oryzeae</taxon>
        <taxon>Zizaniinae</taxon>
        <taxon>Zizania</taxon>
    </lineage>
</organism>
<comment type="caution">
    <text evidence="2">The sequence shown here is derived from an EMBL/GenBank/DDBJ whole genome shotgun (WGS) entry which is preliminary data.</text>
</comment>
<dbReference type="EMBL" id="JAAALK010000080">
    <property type="protein sequence ID" value="KAG8095519.1"/>
    <property type="molecule type" value="Genomic_DNA"/>
</dbReference>
<reference evidence="2" key="2">
    <citation type="submission" date="2021-02" db="EMBL/GenBank/DDBJ databases">
        <authorList>
            <person name="Kimball J.A."/>
            <person name="Haas M.W."/>
            <person name="Macchietto M."/>
            <person name="Kono T."/>
            <person name="Duquette J."/>
            <person name="Shao M."/>
        </authorList>
    </citation>
    <scope>NUCLEOTIDE SEQUENCE</scope>
    <source>
        <tissue evidence="2">Fresh leaf tissue</tissue>
    </source>
</reference>
<name>A0A8J6BU36_ZIZPA</name>
<evidence type="ECO:0008006" key="4">
    <source>
        <dbReference type="Google" id="ProtNLM"/>
    </source>
</evidence>
<protein>
    <recommendedName>
        <fullName evidence="4">Secreted protein</fullName>
    </recommendedName>
</protein>
<accession>A0A8J6BU36</accession>
<evidence type="ECO:0000313" key="2">
    <source>
        <dbReference type="EMBL" id="KAG8095519.1"/>
    </source>
</evidence>